<keyword evidence="2" id="KW-0812">Transmembrane</keyword>
<organism evidence="4 5">
    <name type="scientific">Anisodus tanguticus</name>
    <dbReference type="NCBI Taxonomy" id="243964"/>
    <lineage>
        <taxon>Eukaryota</taxon>
        <taxon>Viridiplantae</taxon>
        <taxon>Streptophyta</taxon>
        <taxon>Embryophyta</taxon>
        <taxon>Tracheophyta</taxon>
        <taxon>Spermatophyta</taxon>
        <taxon>Magnoliopsida</taxon>
        <taxon>eudicotyledons</taxon>
        <taxon>Gunneridae</taxon>
        <taxon>Pentapetalae</taxon>
        <taxon>asterids</taxon>
        <taxon>lamiids</taxon>
        <taxon>Solanales</taxon>
        <taxon>Solanaceae</taxon>
        <taxon>Solanoideae</taxon>
        <taxon>Hyoscyameae</taxon>
        <taxon>Anisodus</taxon>
    </lineage>
</organism>
<gene>
    <name evidence="4" type="ORF">RND71_035603</name>
</gene>
<reference evidence="4" key="1">
    <citation type="submission" date="2023-12" db="EMBL/GenBank/DDBJ databases">
        <title>Genome assembly of Anisodus tanguticus.</title>
        <authorList>
            <person name="Wang Y.-J."/>
        </authorList>
    </citation>
    <scope>NUCLEOTIDE SEQUENCE</scope>
    <source>
        <strain evidence="4">KB-2021</strain>
        <tissue evidence="4">Leaf</tissue>
    </source>
</reference>
<keyword evidence="2" id="KW-0472">Membrane</keyword>
<feature type="domain" description="Prolamin-like" evidence="3">
    <location>
        <begin position="80"/>
        <end position="153"/>
    </location>
</feature>
<evidence type="ECO:0000259" key="3">
    <source>
        <dbReference type="Pfam" id="PF05617"/>
    </source>
</evidence>
<evidence type="ECO:0000256" key="1">
    <source>
        <dbReference type="ARBA" id="ARBA00022729"/>
    </source>
</evidence>
<accession>A0AAE1UVZ7</accession>
<dbReference type="PANTHER" id="PTHR31951:SF22">
    <property type="entry name" value="ECA1 GAMETOGENESIS RELATED FAMILY"/>
    <property type="match status" value="1"/>
</dbReference>
<dbReference type="Pfam" id="PF05617">
    <property type="entry name" value="Prolamin_like"/>
    <property type="match status" value="1"/>
</dbReference>
<evidence type="ECO:0000313" key="5">
    <source>
        <dbReference type="Proteomes" id="UP001291623"/>
    </source>
</evidence>
<dbReference type="Proteomes" id="UP001291623">
    <property type="component" value="Unassembled WGS sequence"/>
</dbReference>
<keyword evidence="5" id="KW-1185">Reference proteome</keyword>
<dbReference type="InterPro" id="IPR008502">
    <property type="entry name" value="Prolamin-like"/>
</dbReference>
<feature type="transmembrane region" description="Helical" evidence="2">
    <location>
        <begin position="7"/>
        <end position="32"/>
    </location>
</feature>
<keyword evidence="1" id="KW-0732">Signal</keyword>
<dbReference type="AlphaFoldDB" id="A0AAE1UVZ7"/>
<sequence length="159" mass="17765">MTKLMRLVDVVVAIIALISLFFLIVIPIALAIEDSEVFIDDIDGNYDEDLTDSSIYLIPDDYKPTLSPEPHPGFHIEVEKCLQKISDDCGWIIFNRIIGNGKYSDLEGCCGQLLTSGRKCHNTILESTLASPEMKGANKTMIWENSDQLWKECGAFPPL</sequence>
<dbReference type="PANTHER" id="PTHR31951">
    <property type="entry name" value="BIFUNCTIONAL INHIBITOR/LIPID-TRANSFER PROTEIN/SEED STORAGE 2S ALBUMIN SUPERFAMILY PROTEIN-RELATED"/>
    <property type="match status" value="1"/>
</dbReference>
<protein>
    <recommendedName>
        <fullName evidence="3">Prolamin-like domain-containing protein</fullName>
    </recommendedName>
</protein>
<name>A0AAE1UVZ7_9SOLA</name>
<dbReference type="EMBL" id="JAVYJV010000019">
    <property type="protein sequence ID" value="KAK4345427.1"/>
    <property type="molecule type" value="Genomic_DNA"/>
</dbReference>
<keyword evidence="2" id="KW-1133">Transmembrane helix</keyword>
<comment type="caution">
    <text evidence="4">The sequence shown here is derived from an EMBL/GenBank/DDBJ whole genome shotgun (WGS) entry which is preliminary data.</text>
</comment>
<evidence type="ECO:0000313" key="4">
    <source>
        <dbReference type="EMBL" id="KAK4345427.1"/>
    </source>
</evidence>
<proteinExistence type="predicted"/>
<evidence type="ECO:0000256" key="2">
    <source>
        <dbReference type="SAM" id="Phobius"/>
    </source>
</evidence>